<evidence type="ECO:0000313" key="2">
    <source>
        <dbReference type="Proteomes" id="UP000317344"/>
    </source>
</evidence>
<accession>A0A516X4V1</accession>
<keyword evidence="2" id="KW-1185">Reference proteome</keyword>
<proteinExistence type="predicted"/>
<dbReference type="EMBL" id="CP041765">
    <property type="protein sequence ID" value="QDQ98108.1"/>
    <property type="molecule type" value="Genomic_DNA"/>
</dbReference>
<protein>
    <submittedName>
        <fullName evidence="1">Uncharacterized protein</fullName>
    </submittedName>
</protein>
<dbReference type="KEGG" id="toy:FO059_13290"/>
<evidence type="ECO:0000313" key="1">
    <source>
        <dbReference type="EMBL" id="QDQ98108.1"/>
    </source>
</evidence>
<gene>
    <name evidence="1" type="ORF">FO059_13290</name>
</gene>
<dbReference type="RefSeq" id="WP_143909459.1">
    <property type="nucleotide sequence ID" value="NZ_CP041765.1"/>
</dbReference>
<dbReference type="AlphaFoldDB" id="A0A516X4V1"/>
<reference evidence="1 2" key="2">
    <citation type="submission" date="2019-07" db="EMBL/GenBank/DDBJ databases">
        <authorList>
            <person name="Huang Y."/>
        </authorList>
    </citation>
    <scope>NUCLEOTIDE SEQUENCE [LARGE SCALE GENOMIC DNA]</scope>
    <source>
        <strain evidence="1 2">HY188</strain>
    </source>
</reference>
<organism evidence="1 2">
    <name type="scientific">Tomitella fengzijianii</name>
    <dbReference type="NCBI Taxonomy" id="2597660"/>
    <lineage>
        <taxon>Bacteria</taxon>
        <taxon>Bacillati</taxon>
        <taxon>Actinomycetota</taxon>
        <taxon>Actinomycetes</taxon>
        <taxon>Mycobacteriales</taxon>
        <taxon>Tomitella</taxon>
    </lineage>
</organism>
<dbReference type="Proteomes" id="UP000317344">
    <property type="component" value="Chromosome"/>
</dbReference>
<reference evidence="1 2" key="1">
    <citation type="submission" date="2019-07" db="EMBL/GenBank/DDBJ databases">
        <title>Tomitella cavernea sp. nov., an actinomycete isolated from soil.</title>
        <authorList>
            <person name="Cheng J."/>
        </authorList>
    </citation>
    <scope>NUCLEOTIDE SEQUENCE [LARGE SCALE GENOMIC DNA]</scope>
    <source>
        <strain evidence="1 2">HY188</strain>
    </source>
</reference>
<name>A0A516X4V1_9ACTN</name>
<sequence>MPNPTTVEILTRVDFQSLFDSSGDFDQLRMKDGSKPTACELEAIKAAGPEDLSAAGDAMKRAADFEYERAQRVQPAVDLVRKYARATDKTVEEVVPRMTAEEQEEFAEAAYYLLHR</sequence>